<dbReference type="EMBL" id="CM010720">
    <property type="protein sequence ID" value="RZC65839.1"/>
    <property type="molecule type" value="Genomic_DNA"/>
</dbReference>
<gene>
    <name evidence="1" type="ORF">C5167_009531</name>
</gene>
<sequence>MRYFFSLYYINKFPSNQVVKTKLGVRDAPVKQANHPKRIGTCNSSHLRKNIISDSPINVQWNSSILSDNDDMIVDALMEPVHSTVKPLDSTYMQTSVANEDFISDYSDEFCVFRMMRKMLV</sequence>
<evidence type="ECO:0000313" key="1">
    <source>
        <dbReference type="EMBL" id="RZC65839.1"/>
    </source>
</evidence>
<protein>
    <submittedName>
        <fullName evidence="1">Uncharacterized protein</fullName>
    </submittedName>
</protein>
<dbReference type="Proteomes" id="UP000316621">
    <property type="component" value="Chromosome 6"/>
</dbReference>
<proteinExistence type="predicted"/>
<organism evidence="1 2">
    <name type="scientific">Papaver somniferum</name>
    <name type="common">Opium poppy</name>
    <dbReference type="NCBI Taxonomy" id="3469"/>
    <lineage>
        <taxon>Eukaryota</taxon>
        <taxon>Viridiplantae</taxon>
        <taxon>Streptophyta</taxon>
        <taxon>Embryophyta</taxon>
        <taxon>Tracheophyta</taxon>
        <taxon>Spermatophyta</taxon>
        <taxon>Magnoliopsida</taxon>
        <taxon>Ranunculales</taxon>
        <taxon>Papaveraceae</taxon>
        <taxon>Papaveroideae</taxon>
        <taxon>Papaver</taxon>
    </lineage>
</organism>
<evidence type="ECO:0000313" key="2">
    <source>
        <dbReference type="Proteomes" id="UP000316621"/>
    </source>
</evidence>
<accession>A0A4Y7K1M3</accession>
<dbReference type="Gramene" id="RZC65839">
    <property type="protein sequence ID" value="RZC65839"/>
    <property type="gene ID" value="C5167_009531"/>
</dbReference>
<keyword evidence="2" id="KW-1185">Reference proteome</keyword>
<reference evidence="1 2" key="1">
    <citation type="journal article" date="2018" name="Science">
        <title>The opium poppy genome and morphinan production.</title>
        <authorList>
            <person name="Guo L."/>
            <person name="Winzer T."/>
            <person name="Yang X."/>
            <person name="Li Y."/>
            <person name="Ning Z."/>
            <person name="He Z."/>
            <person name="Teodor R."/>
            <person name="Lu Y."/>
            <person name="Bowser T.A."/>
            <person name="Graham I.A."/>
            <person name="Ye K."/>
        </authorList>
    </citation>
    <scope>NUCLEOTIDE SEQUENCE [LARGE SCALE GENOMIC DNA]</scope>
    <source>
        <strain evidence="2">cv. HN1</strain>
        <tissue evidence="1">Leaves</tissue>
    </source>
</reference>
<name>A0A4Y7K1M3_PAPSO</name>
<dbReference type="AlphaFoldDB" id="A0A4Y7K1M3"/>